<dbReference type="Pfam" id="PF01400">
    <property type="entry name" value="Astacin"/>
    <property type="match status" value="1"/>
</dbReference>
<dbReference type="GO" id="GO:0006508">
    <property type="term" value="P:proteolysis"/>
    <property type="evidence" value="ECO:0007669"/>
    <property type="project" value="UniProtKB-KW"/>
</dbReference>
<comment type="caution">
    <text evidence="2">Lacks conserved residue(s) required for the propagation of feature annotation.</text>
</comment>
<proteinExistence type="predicted"/>
<dbReference type="InterPro" id="IPR006026">
    <property type="entry name" value="Peptidase_Metallo"/>
</dbReference>
<dbReference type="EC" id="3.4.24.-" evidence="3"/>
<dbReference type="CDD" id="cd04280">
    <property type="entry name" value="ZnMc_astacin_like"/>
    <property type="match status" value="1"/>
</dbReference>
<dbReference type="PANTHER" id="PTHR10127:SF880">
    <property type="entry name" value="ZINC METALLOPROTEINASE NAS-5"/>
    <property type="match status" value="1"/>
</dbReference>
<feature type="domain" description="Peptidase M12A" evidence="4">
    <location>
        <begin position="49"/>
        <end position="257"/>
    </location>
</feature>
<keyword evidence="2 3" id="KW-0378">Hydrolase</keyword>
<evidence type="ECO:0000256" key="2">
    <source>
        <dbReference type="PROSITE-ProRule" id="PRU01211"/>
    </source>
</evidence>
<dbReference type="Proteomes" id="UP001176961">
    <property type="component" value="Unassembled WGS sequence"/>
</dbReference>
<keyword evidence="2 3" id="KW-0482">Metalloprotease</keyword>
<dbReference type="PANTHER" id="PTHR10127">
    <property type="entry name" value="DISCOIDIN, CUB, EGF, LAMININ , AND ZINC METALLOPROTEASE DOMAIN CONTAINING"/>
    <property type="match status" value="1"/>
</dbReference>
<keyword evidence="6" id="KW-1185">Reference proteome</keyword>
<feature type="binding site" evidence="2">
    <location>
        <position position="163"/>
    </location>
    <ligand>
        <name>Zn(2+)</name>
        <dbReference type="ChEBI" id="CHEBI:29105"/>
        <note>catalytic</note>
    </ligand>
</feature>
<sequence>MGILTIYAIAVVVIGAVERGPFITFLNRSNGDIAQLHKLYTDDNGVMRNALPPTSELKWDYLKDYDGKYVIPYVIKGTYETSEKEIILRAMTKVDRNTCIRFHTRSNEKDYIEIQNNEGEGCYSTVGRYGGKSIMVLEASKLGSCMQEHTVLHELLHVVGLWHEHMREDRDKYITIHWENIQKGYQNQFALIEAPDAVTYGVPYDYMSIMHYGKTAFANPNTISMEPMDKKYLDLIGTAKEASRNDWAKVCAIYNCTVCMGEKVVPGQILAMVTTSKPGCIDKDLLNCYFMDKNGTLDCNKYMDLCCGTCAALGSASFARVPTTTEEPLAFKTLPPGYTSTPSHHLCADRDGVQQCEQLVKYNKVNCFTVEGTARCCGTCNALMDYIETMSSYAYTKN</sequence>
<dbReference type="InterPro" id="IPR034035">
    <property type="entry name" value="Astacin-like_dom"/>
</dbReference>
<keyword evidence="2 3" id="KW-0862">Zinc</keyword>
<dbReference type="Gene3D" id="3.40.390.10">
    <property type="entry name" value="Collagenase (Catalytic Domain)"/>
    <property type="match status" value="1"/>
</dbReference>
<reference evidence="5" key="1">
    <citation type="submission" date="2023-07" db="EMBL/GenBank/DDBJ databases">
        <authorList>
            <consortium name="CYATHOMIX"/>
        </authorList>
    </citation>
    <scope>NUCLEOTIDE SEQUENCE</scope>
    <source>
        <strain evidence="5">N/A</strain>
    </source>
</reference>
<dbReference type="SUPFAM" id="SSF55486">
    <property type="entry name" value="Metalloproteases ('zincins'), catalytic domain"/>
    <property type="match status" value="1"/>
</dbReference>
<dbReference type="SMART" id="SM00235">
    <property type="entry name" value="ZnMc"/>
    <property type="match status" value="1"/>
</dbReference>
<accession>A0AA36GPW0</accession>
<dbReference type="InterPro" id="IPR001506">
    <property type="entry name" value="Peptidase_M12A"/>
</dbReference>
<gene>
    <name evidence="5" type="ORF">CYNAS_LOCUS8115</name>
</gene>
<comment type="cofactor">
    <cofactor evidence="2 3">
        <name>Zn(2+)</name>
        <dbReference type="ChEBI" id="CHEBI:29105"/>
    </cofactor>
    <text evidence="2 3">Binds 1 zinc ion per subunit.</text>
</comment>
<keyword evidence="1" id="KW-1015">Disulfide bond</keyword>
<evidence type="ECO:0000313" key="6">
    <source>
        <dbReference type="Proteomes" id="UP001176961"/>
    </source>
</evidence>
<name>A0AA36GPW0_CYLNA</name>
<dbReference type="GO" id="GO:0004222">
    <property type="term" value="F:metalloendopeptidase activity"/>
    <property type="evidence" value="ECO:0007669"/>
    <property type="project" value="UniProtKB-UniRule"/>
</dbReference>
<comment type="caution">
    <text evidence="5">The sequence shown here is derived from an EMBL/GenBank/DDBJ whole genome shotgun (WGS) entry which is preliminary data.</text>
</comment>
<feature type="active site" evidence="2">
    <location>
        <position position="154"/>
    </location>
</feature>
<protein>
    <recommendedName>
        <fullName evidence="3">Metalloendopeptidase</fullName>
        <ecNumber evidence="3">3.4.24.-</ecNumber>
    </recommendedName>
</protein>
<dbReference type="InterPro" id="IPR024079">
    <property type="entry name" value="MetalloPept_cat_dom_sf"/>
</dbReference>
<organism evidence="5 6">
    <name type="scientific">Cylicocyclus nassatus</name>
    <name type="common">Nematode worm</name>
    <dbReference type="NCBI Taxonomy" id="53992"/>
    <lineage>
        <taxon>Eukaryota</taxon>
        <taxon>Metazoa</taxon>
        <taxon>Ecdysozoa</taxon>
        <taxon>Nematoda</taxon>
        <taxon>Chromadorea</taxon>
        <taxon>Rhabditida</taxon>
        <taxon>Rhabditina</taxon>
        <taxon>Rhabditomorpha</taxon>
        <taxon>Strongyloidea</taxon>
        <taxon>Strongylidae</taxon>
        <taxon>Cylicocyclus</taxon>
    </lineage>
</organism>
<feature type="binding site" evidence="2">
    <location>
        <position position="157"/>
    </location>
    <ligand>
        <name>Zn(2+)</name>
        <dbReference type="ChEBI" id="CHEBI:29105"/>
        <note>catalytic</note>
    </ligand>
</feature>
<dbReference type="EMBL" id="CATQJL010000112">
    <property type="protein sequence ID" value="CAJ0596132.1"/>
    <property type="molecule type" value="Genomic_DNA"/>
</dbReference>
<keyword evidence="2 3" id="KW-0645">Protease</keyword>
<keyword evidence="2 3" id="KW-0479">Metal-binding</keyword>
<dbReference type="PRINTS" id="PR00480">
    <property type="entry name" value="ASTACIN"/>
</dbReference>
<evidence type="ECO:0000313" key="5">
    <source>
        <dbReference type="EMBL" id="CAJ0596132.1"/>
    </source>
</evidence>
<dbReference type="PROSITE" id="PS51864">
    <property type="entry name" value="ASTACIN"/>
    <property type="match status" value="1"/>
</dbReference>
<dbReference type="AlphaFoldDB" id="A0AA36GPW0"/>
<evidence type="ECO:0000259" key="4">
    <source>
        <dbReference type="PROSITE" id="PS51864"/>
    </source>
</evidence>
<feature type="binding site" evidence="2">
    <location>
        <position position="153"/>
    </location>
    <ligand>
        <name>Zn(2+)</name>
        <dbReference type="ChEBI" id="CHEBI:29105"/>
        <note>catalytic</note>
    </ligand>
</feature>
<evidence type="ECO:0000256" key="3">
    <source>
        <dbReference type="RuleBase" id="RU361183"/>
    </source>
</evidence>
<evidence type="ECO:0000256" key="1">
    <source>
        <dbReference type="ARBA" id="ARBA00023157"/>
    </source>
</evidence>
<dbReference type="GO" id="GO:0008270">
    <property type="term" value="F:zinc ion binding"/>
    <property type="evidence" value="ECO:0007669"/>
    <property type="project" value="UniProtKB-UniRule"/>
</dbReference>